<dbReference type="STRING" id="318464.IO99_14775"/>
<sequence length="449" mass="48302">MESLKILKKTKFSEVQVLALGFFIVIFIGGTILSLPISSASGEATNFLDSIFTATSATCVTGLVTVDTGTHWNLFGQTVIMILIEIGGLGFMSFATFISVLIGRRITLKSRLLMQEAMNTFNIQGLVKMLKKVMLFTFIIQFIGALILSTQLIPEFGVARGIYISIFSSISTFCNAGFDLFGNFNSYTAYYDNSIILLTVSALIAIGGLGFIVLLELYNYKSTKKLSLHAKVVLLITTILIVGGTIVMFILEYNNPNTIGNMNIKDKIVNSIVASISPRTAGINSVPIDKMTTTSKFITVILMFIGGSPGSTAGGLKTSTFGIILCTAISVIKGKENADIFGRTIPRGLQLKAVTLLIIGMGLVTTVTMALTIAEPNEAFLDVLYEATSAFGTVGLTTGVTQRLSEPGKIIIIMLMYLGRVGPLTVVMALISRKKGTNYKYPEGKILIG</sequence>
<reference evidence="11 12" key="1">
    <citation type="submission" date="2014-07" db="EMBL/GenBank/DDBJ databases">
        <title>Draft genome of Clostridium sulfidigenes 113A isolated from sediments associated with methane hydrate from Krishna Godavari basin.</title>
        <authorList>
            <person name="Honkalas V.S."/>
            <person name="Dabir A.P."/>
            <person name="Arora P."/>
            <person name="Dhakephalkar P.K."/>
        </authorList>
    </citation>
    <scope>NUCLEOTIDE SEQUENCE [LARGE SCALE GENOMIC DNA]</scope>
    <source>
        <strain evidence="11 12">113A</strain>
    </source>
</reference>
<dbReference type="Proteomes" id="UP000028542">
    <property type="component" value="Unassembled WGS sequence"/>
</dbReference>
<comment type="subcellular location">
    <subcellularLocation>
        <location evidence="1">Cell membrane</location>
        <topology evidence="1">Multi-pass membrane protein</topology>
    </subcellularLocation>
</comment>
<keyword evidence="6" id="KW-0630">Potassium</keyword>
<name>A0A084J987_9CLOT</name>
<dbReference type="InterPro" id="IPR003445">
    <property type="entry name" value="Cat_transpt"/>
</dbReference>
<keyword evidence="7 10" id="KW-1133">Transmembrane helix</keyword>
<evidence type="ECO:0000313" key="12">
    <source>
        <dbReference type="Proteomes" id="UP000028542"/>
    </source>
</evidence>
<evidence type="ECO:0000256" key="1">
    <source>
        <dbReference type="ARBA" id="ARBA00004651"/>
    </source>
</evidence>
<dbReference type="PANTHER" id="PTHR32024">
    <property type="entry name" value="TRK SYSTEM POTASSIUM UPTAKE PROTEIN TRKG-RELATED"/>
    <property type="match status" value="1"/>
</dbReference>
<dbReference type="EMBL" id="JPMD01000035">
    <property type="protein sequence ID" value="KEZ85521.1"/>
    <property type="molecule type" value="Genomic_DNA"/>
</dbReference>
<evidence type="ECO:0000256" key="2">
    <source>
        <dbReference type="ARBA" id="ARBA00022448"/>
    </source>
</evidence>
<dbReference type="RefSeq" id="WP_035134532.1">
    <property type="nucleotide sequence ID" value="NZ_JPMD01000035.1"/>
</dbReference>
<feature type="transmembrane region" description="Helical" evidence="10">
    <location>
        <begin position="47"/>
        <end position="66"/>
    </location>
</feature>
<dbReference type="GO" id="GO:0015379">
    <property type="term" value="F:potassium:chloride symporter activity"/>
    <property type="evidence" value="ECO:0007669"/>
    <property type="project" value="InterPro"/>
</dbReference>
<evidence type="ECO:0000256" key="10">
    <source>
        <dbReference type="SAM" id="Phobius"/>
    </source>
</evidence>
<feature type="transmembrane region" description="Helical" evidence="10">
    <location>
        <begin position="410"/>
        <end position="431"/>
    </location>
</feature>
<feature type="transmembrane region" description="Helical" evidence="10">
    <location>
        <begin position="15"/>
        <end position="35"/>
    </location>
</feature>
<feature type="transmembrane region" description="Helical" evidence="10">
    <location>
        <begin position="78"/>
        <end position="102"/>
    </location>
</feature>
<evidence type="ECO:0000313" key="11">
    <source>
        <dbReference type="EMBL" id="KEZ85521.1"/>
    </source>
</evidence>
<keyword evidence="5 10" id="KW-0812">Transmembrane</keyword>
<comment type="caution">
    <text evidence="11">The sequence shown here is derived from an EMBL/GenBank/DDBJ whole genome shotgun (WGS) entry which is preliminary data.</text>
</comment>
<protein>
    <submittedName>
        <fullName evidence="11">ATP synthase subunit J</fullName>
    </submittedName>
</protein>
<evidence type="ECO:0000256" key="7">
    <source>
        <dbReference type="ARBA" id="ARBA00022989"/>
    </source>
</evidence>
<feature type="transmembrane region" description="Helical" evidence="10">
    <location>
        <begin position="195"/>
        <end position="220"/>
    </location>
</feature>
<keyword evidence="12" id="KW-1185">Reference proteome</keyword>
<keyword evidence="2" id="KW-0813">Transport</keyword>
<dbReference type="AlphaFoldDB" id="A0A084J987"/>
<evidence type="ECO:0000256" key="9">
    <source>
        <dbReference type="ARBA" id="ARBA00023136"/>
    </source>
</evidence>
<gene>
    <name evidence="11" type="ORF">IO99_14775</name>
</gene>
<keyword evidence="3" id="KW-1003">Cell membrane</keyword>
<dbReference type="Pfam" id="PF02386">
    <property type="entry name" value="TrkH"/>
    <property type="match status" value="1"/>
</dbReference>
<evidence type="ECO:0000256" key="4">
    <source>
        <dbReference type="ARBA" id="ARBA00022538"/>
    </source>
</evidence>
<evidence type="ECO:0000256" key="6">
    <source>
        <dbReference type="ARBA" id="ARBA00022958"/>
    </source>
</evidence>
<evidence type="ECO:0000256" key="3">
    <source>
        <dbReference type="ARBA" id="ARBA00022475"/>
    </source>
</evidence>
<dbReference type="GO" id="GO:0005886">
    <property type="term" value="C:plasma membrane"/>
    <property type="evidence" value="ECO:0007669"/>
    <property type="project" value="UniProtKB-SubCell"/>
</dbReference>
<keyword evidence="8" id="KW-0406">Ion transport</keyword>
<feature type="transmembrane region" description="Helical" evidence="10">
    <location>
        <begin position="133"/>
        <end position="153"/>
    </location>
</feature>
<dbReference type="NCBIfam" id="TIGR00933">
    <property type="entry name" value="2a38"/>
    <property type="match status" value="1"/>
</dbReference>
<feature type="transmembrane region" description="Helical" evidence="10">
    <location>
        <begin position="353"/>
        <end position="374"/>
    </location>
</feature>
<keyword evidence="4" id="KW-0633">Potassium transport</keyword>
<evidence type="ECO:0000256" key="8">
    <source>
        <dbReference type="ARBA" id="ARBA00023065"/>
    </source>
</evidence>
<dbReference type="eggNOG" id="COG0168">
    <property type="taxonomic scope" value="Bacteria"/>
</dbReference>
<dbReference type="PANTHER" id="PTHR32024:SF1">
    <property type="entry name" value="KTR SYSTEM POTASSIUM UPTAKE PROTEIN B"/>
    <property type="match status" value="1"/>
</dbReference>
<feature type="transmembrane region" description="Helical" evidence="10">
    <location>
        <begin position="232"/>
        <end position="251"/>
    </location>
</feature>
<evidence type="ECO:0000256" key="5">
    <source>
        <dbReference type="ARBA" id="ARBA00022692"/>
    </source>
</evidence>
<organism evidence="11 12">
    <name type="scientific">Clostridium sulfidigenes</name>
    <dbReference type="NCBI Taxonomy" id="318464"/>
    <lineage>
        <taxon>Bacteria</taxon>
        <taxon>Bacillati</taxon>
        <taxon>Bacillota</taxon>
        <taxon>Clostridia</taxon>
        <taxon>Eubacteriales</taxon>
        <taxon>Clostridiaceae</taxon>
        <taxon>Clostridium</taxon>
    </lineage>
</organism>
<dbReference type="InterPro" id="IPR004772">
    <property type="entry name" value="TrkH"/>
</dbReference>
<accession>A0A084J987</accession>
<keyword evidence="9 10" id="KW-0472">Membrane</keyword>
<proteinExistence type="predicted"/>